<name>A0AAD5XLG2_9FUNG</name>
<dbReference type="PANTHER" id="PTHR10933">
    <property type="entry name" value="IMMUNOGLOBULIN-BINDING PROTEIN 1"/>
    <property type="match status" value="1"/>
</dbReference>
<feature type="region of interest" description="Disordered" evidence="1">
    <location>
        <begin position="265"/>
        <end position="305"/>
    </location>
</feature>
<dbReference type="AlphaFoldDB" id="A0AAD5XLG2"/>
<proteinExistence type="predicted"/>
<feature type="compositionally biased region" description="Low complexity" evidence="1">
    <location>
        <begin position="265"/>
        <end position="280"/>
    </location>
</feature>
<dbReference type="InterPro" id="IPR038511">
    <property type="entry name" value="TAP42/TAP46-like_sf"/>
</dbReference>
<dbReference type="Proteomes" id="UP001212152">
    <property type="component" value="Unassembled WGS sequence"/>
</dbReference>
<dbReference type="Pfam" id="PF04177">
    <property type="entry name" value="TAP42"/>
    <property type="match status" value="1"/>
</dbReference>
<comment type="caution">
    <text evidence="2">The sequence shown here is derived from an EMBL/GenBank/DDBJ whole genome shotgun (WGS) entry which is preliminary data.</text>
</comment>
<dbReference type="GO" id="GO:0051721">
    <property type="term" value="F:protein phosphatase 2A binding"/>
    <property type="evidence" value="ECO:0007669"/>
    <property type="project" value="TreeGrafter"/>
</dbReference>
<accession>A0AAD5XLG2</accession>
<gene>
    <name evidence="2" type="ORF">HDU87_005740</name>
</gene>
<evidence type="ECO:0000313" key="2">
    <source>
        <dbReference type="EMBL" id="KAJ3175747.1"/>
    </source>
</evidence>
<dbReference type="PANTHER" id="PTHR10933:SF9">
    <property type="entry name" value="IMMUNOGLOBULIN-BINDING PROTEIN 1"/>
    <property type="match status" value="1"/>
</dbReference>
<feature type="region of interest" description="Disordered" evidence="1">
    <location>
        <begin position="1"/>
        <end position="26"/>
    </location>
</feature>
<sequence>MATTSLPDPPSTLAAPSGSGVTDESRSLRAEFARGRALYTKLEDSQLSSSDPQFQKDAVECIASLTRCSFLVRQLGVFSRNETAEDVNTADLRYLLIDVYAAETMTKLVTADRDATLLAAEKLYESFLASCDHMDILDQHDKRYLDDHIRIDGKDSLVPGTVTTGQSMRALDPERRRNERIARFKREKSTRAKLKQLQTQIAHQAKPNESDRAEDDDADWDNPGADEELLRSLTLTTIDLFIQTSLDALKILHDERALLAAHRARSSSGTSASSSSNADAARLDPQSTRPTQHTGPLMSDKGKILRPFTITPAKDRGQVAKGVFGYGHNLPTMSVDTFLDLEMERGNFLQGGGAPPEKIAPDDNDEAAADAATYKAREWDEFKDYTPAGWGNRHNKG</sequence>
<dbReference type="GO" id="GO:0035303">
    <property type="term" value="P:regulation of dephosphorylation"/>
    <property type="evidence" value="ECO:0007669"/>
    <property type="project" value="TreeGrafter"/>
</dbReference>
<keyword evidence="3" id="KW-1185">Reference proteome</keyword>
<feature type="compositionally biased region" description="Polar residues" evidence="1">
    <location>
        <begin position="285"/>
        <end position="294"/>
    </location>
</feature>
<evidence type="ECO:0000256" key="1">
    <source>
        <dbReference type="SAM" id="MobiDB-lite"/>
    </source>
</evidence>
<reference evidence="2" key="1">
    <citation type="submission" date="2020-05" db="EMBL/GenBank/DDBJ databases">
        <title>Phylogenomic resolution of chytrid fungi.</title>
        <authorList>
            <person name="Stajich J.E."/>
            <person name="Amses K."/>
            <person name="Simmons R."/>
            <person name="Seto K."/>
            <person name="Myers J."/>
            <person name="Bonds A."/>
            <person name="Quandt C.A."/>
            <person name="Barry K."/>
            <person name="Liu P."/>
            <person name="Grigoriev I."/>
            <person name="Longcore J.E."/>
            <person name="James T.Y."/>
        </authorList>
    </citation>
    <scope>NUCLEOTIDE SEQUENCE</scope>
    <source>
        <strain evidence="2">JEL0379</strain>
    </source>
</reference>
<evidence type="ECO:0000313" key="3">
    <source>
        <dbReference type="Proteomes" id="UP001212152"/>
    </source>
</evidence>
<feature type="compositionally biased region" description="Acidic residues" evidence="1">
    <location>
        <begin position="212"/>
        <end position="225"/>
    </location>
</feature>
<dbReference type="GO" id="GO:0009966">
    <property type="term" value="P:regulation of signal transduction"/>
    <property type="evidence" value="ECO:0007669"/>
    <property type="project" value="InterPro"/>
</dbReference>
<protein>
    <recommendedName>
        <fullName evidence="4">TAP42-like protein</fullName>
    </recommendedName>
</protein>
<dbReference type="Gene3D" id="1.25.40.540">
    <property type="entry name" value="TAP42-like family"/>
    <property type="match status" value="1"/>
</dbReference>
<evidence type="ECO:0008006" key="4">
    <source>
        <dbReference type="Google" id="ProtNLM"/>
    </source>
</evidence>
<organism evidence="2 3">
    <name type="scientific">Geranomyces variabilis</name>
    <dbReference type="NCBI Taxonomy" id="109894"/>
    <lineage>
        <taxon>Eukaryota</taxon>
        <taxon>Fungi</taxon>
        <taxon>Fungi incertae sedis</taxon>
        <taxon>Chytridiomycota</taxon>
        <taxon>Chytridiomycota incertae sedis</taxon>
        <taxon>Chytridiomycetes</taxon>
        <taxon>Spizellomycetales</taxon>
        <taxon>Powellomycetaceae</taxon>
        <taxon>Geranomyces</taxon>
    </lineage>
</organism>
<feature type="region of interest" description="Disordered" evidence="1">
    <location>
        <begin position="197"/>
        <end position="225"/>
    </location>
</feature>
<dbReference type="EMBL" id="JADGJQ010000048">
    <property type="protein sequence ID" value="KAJ3175747.1"/>
    <property type="molecule type" value="Genomic_DNA"/>
</dbReference>
<dbReference type="GO" id="GO:0005829">
    <property type="term" value="C:cytosol"/>
    <property type="evidence" value="ECO:0007669"/>
    <property type="project" value="TreeGrafter"/>
</dbReference>
<dbReference type="InterPro" id="IPR007304">
    <property type="entry name" value="TAP46-like"/>
</dbReference>